<feature type="transmembrane region" description="Helical" evidence="2">
    <location>
        <begin position="36"/>
        <end position="64"/>
    </location>
</feature>
<evidence type="ECO:0000256" key="2">
    <source>
        <dbReference type="SAM" id="Phobius"/>
    </source>
</evidence>
<keyword evidence="3" id="KW-0614">Plasmid</keyword>
<reference evidence="3 4" key="1">
    <citation type="submission" date="2020-07" db="EMBL/GenBank/DDBJ databases">
        <title>Gai3-2, isolated from salt lake.</title>
        <authorList>
            <person name="Cui H."/>
            <person name="Shi X."/>
        </authorList>
    </citation>
    <scope>NUCLEOTIDE SEQUENCE [LARGE SCALE GENOMIC DNA]</scope>
    <source>
        <strain evidence="3 4">Gai3-2</strain>
        <plasmid evidence="3 4">unnamed3</plasmid>
    </source>
</reference>
<evidence type="ECO:0000256" key="1">
    <source>
        <dbReference type="SAM" id="MobiDB-lite"/>
    </source>
</evidence>
<keyword evidence="2" id="KW-1133">Transmembrane helix</keyword>
<proteinExistence type="predicted"/>
<keyword evidence="2" id="KW-0472">Membrane</keyword>
<evidence type="ECO:0000313" key="3">
    <source>
        <dbReference type="EMBL" id="QLG30069.1"/>
    </source>
</evidence>
<dbReference type="AlphaFoldDB" id="A0A7D5H040"/>
<keyword evidence="4" id="KW-1185">Reference proteome</keyword>
<organism evidence="3 4">
    <name type="scientific">Halorarum halophilum</name>
    <dbReference type="NCBI Taxonomy" id="2743090"/>
    <lineage>
        <taxon>Archaea</taxon>
        <taxon>Methanobacteriati</taxon>
        <taxon>Methanobacteriota</taxon>
        <taxon>Stenosarchaea group</taxon>
        <taxon>Halobacteria</taxon>
        <taxon>Halobacteriales</taxon>
        <taxon>Haloferacaceae</taxon>
        <taxon>Halorarum</taxon>
    </lineage>
</organism>
<geneLocation type="plasmid" evidence="3 4">
    <name>unnamed3</name>
</geneLocation>
<dbReference type="RefSeq" id="WP_179171643.1">
    <property type="nucleotide sequence ID" value="NZ_CP058532.1"/>
</dbReference>
<evidence type="ECO:0000313" key="4">
    <source>
        <dbReference type="Proteomes" id="UP000509750"/>
    </source>
</evidence>
<gene>
    <name evidence="3" type="ORF">HUG10_21015</name>
</gene>
<feature type="region of interest" description="Disordered" evidence="1">
    <location>
        <begin position="106"/>
        <end position="133"/>
    </location>
</feature>
<feature type="compositionally biased region" description="Basic and acidic residues" evidence="1">
    <location>
        <begin position="106"/>
        <end position="119"/>
    </location>
</feature>
<sequence length="133" mass="14591">MVSRLINADVELDDLEPEGRRAYVDAQRWIALWDGIAIGIGFAGIVITVAMGHGLVGIGFVVMLGVAIHRYRNPDEEYGLAKGRLAEMPPPPEPLSWEEHVKKYGHRDGEPLTDAEERALINGHASDLGDEHA</sequence>
<keyword evidence="2" id="KW-0812">Transmembrane</keyword>
<dbReference type="KEGG" id="halg:HUG10_21015"/>
<dbReference type="GeneID" id="56031370"/>
<protein>
    <submittedName>
        <fullName evidence="3">Uncharacterized protein</fullName>
    </submittedName>
</protein>
<dbReference type="Proteomes" id="UP000509750">
    <property type="component" value="Plasmid unnamed3"/>
</dbReference>
<accession>A0A7D5H040</accession>
<dbReference type="EMBL" id="CP058532">
    <property type="protein sequence ID" value="QLG30069.1"/>
    <property type="molecule type" value="Genomic_DNA"/>
</dbReference>
<name>A0A7D5H040_9EURY</name>